<accession>A0A2I0IUZ1</accession>
<dbReference type="AlphaFoldDB" id="A0A2I0IUZ1"/>
<feature type="region of interest" description="Disordered" evidence="1">
    <location>
        <begin position="1"/>
        <end position="31"/>
    </location>
</feature>
<feature type="region of interest" description="Disordered" evidence="1">
    <location>
        <begin position="51"/>
        <end position="73"/>
    </location>
</feature>
<organism evidence="2 3">
    <name type="scientific">Punica granatum</name>
    <name type="common">Pomegranate</name>
    <dbReference type="NCBI Taxonomy" id="22663"/>
    <lineage>
        <taxon>Eukaryota</taxon>
        <taxon>Viridiplantae</taxon>
        <taxon>Streptophyta</taxon>
        <taxon>Embryophyta</taxon>
        <taxon>Tracheophyta</taxon>
        <taxon>Spermatophyta</taxon>
        <taxon>Magnoliopsida</taxon>
        <taxon>eudicotyledons</taxon>
        <taxon>Gunneridae</taxon>
        <taxon>Pentapetalae</taxon>
        <taxon>rosids</taxon>
        <taxon>malvids</taxon>
        <taxon>Myrtales</taxon>
        <taxon>Lythraceae</taxon>
        <taxon>Punica</taxon>
    </lineage>
</organism>
<evidence type="ECO:0000313" key="3">
    <source>
        <dbReference type="Proteomes" id="UP000233551"/>
    </source>
</evidence>
<evidence type="ECO:0000256" key="1">
    <source>
        <dbReference type="SAM" id="MobiDB-lite"/>
    </source>
</evidence>
<name>A0A2I0IUZ1_PUNGR</name>
<protein>
    <submittedName>
        <fullName evidence="2">Uncharacterized protein</fullName>
    </submittedName>
</protein>
<dbReference type="EMBL" id="PGOL01002483">
    <property type="protein sequence ID" value="PKI47583.1"/>
    <property type="molecule type" value="Genomic_DNA"/>
</dbReference>
<reference evidence="2 3" key="1">
    <citation type="submission" date="2017-11" db="EMBL/GenBank/DDBJ databases">
        <title>De-novo sequencing of pomegranate (Punica granatum L.) genome.</title>
        <authorList>
            <person name="Akparov Z."/>
            <person name="Amiraslanov A."/>
            <person name="Hajiyeva S."/>
            <person name="Abbasov M."/>
            <person name="Kaur K."/>
            <person name="Hamwieh A."/>
            <person name="Solovyev V."/>
            <person name="Salamov A."/>
            <person name="Braich B."/>
            <person name="Kosarev P."/>
            <person name="Mahmoud A."/>
            <person name="Hajiyev E."/>
            <person name="Babayeva S."/>
            <person name="Izzatullayeva V."/>
            <person name="Mammadov A."/>
            <person name="Mammadov A."/>
            <person name="Sharifova S."/>
            <person name="Ojaghi J."/>
            <person name="Eynullazada K."/>
            <person name="Bayramov B."/>
            <person name="Abdulazimova A."/>
            <person name="Shahmuradov I."/>
        </authorList>
    </citation>
    <scope>NUCLEOTIDE SEQUENCE [LARGE SCALE GENOMIC DNA]</scope>
    <source>
        <strain evidence="3">cv. AG2017</strain>
        <tissue evidence="2">Leaf</tissue>
    </source>
</reference>
<dbReference type="Proteomes" id="UP000233551">
    <property type="component" value="Unassembled WGS sequence"/>
</dbReference>
<proteinExistence type="predicted"/>
<sequence length="99" mass="10562">MPPNGGASELSHHHPKRACRSHKRSSATLVQPATSPWTVVAVRQSTTFQISLPLSPRERGRSGKNHNGGGPVVSHHSFGEVALAILEINNIPLYLVLGG</sequence>
<keyword evidence="3" id="KW-1185">Reference proteome</keyword>
<comment type="caution">
    <text evidence="2">The sequence shown here is derived from an EMBL/GenBank/DDBJ whole genome shotgun (WGS) entry which is preliminary data.</text>
</comment>
<feature type="compositionally biased region" description="Basic residues" evidence="1">
    <location>
        <begin position="13"/>
        <end position="25"/>
    </location>
</feature>
<evidence type="ECO:0000313" key="2">
    <source>
        <dbReference type="EMBL" id="PKI47583.1"/>
    </source>
</evidence>
<gene>
    <name evidence="2" type="ORF">CRG98_032024</name>
</gene>